<dbReference type="STRING" id="1082933.A6B35_27010"/>
<organism evidence="1 2">
    <name type="scientific">Mesorhizobium amorphae CCNWGS0123</name>
    <dbReference type="NCBI Taxonomy" id="1082933"/>
    <lineage>
        <taxon>Bacteria</taxon>
        <taxon>Pseudomonadati</taxon>
        <taxon>Pseudomonadota</taxon>
        <taxon>Alphaproteobacteria</taxon>
        <taxon>Hyphomicrobiales</taxon>
        <taxon>Phyllobacteriaceae</taxon>
        <taxon>Mesorhizobium</taxon>
    </lineage>
</organism>
<dbReference type="KEGG" id="mamo:A6B35_27010"/>
<dbReference type="EMBL" id="AGSN01000130">
    <property type="protein sequence ID" value="EHH10256.1"/>
    <property type="molecule type" value="Genomic_DNA"/>
</dbReference>
<dbReference type="Proteomes" id="UP000002949">
    <property type="component" value="Unassembled WGS sequence"/>
</dbReference>
<dbReference type="AlphaFoldDB" id="G6YDF6"/>
<accession>G6YDF6</accession>
<evidence type="ECO:0000313" key="2">
    <source>
        <dbReference type="Proteomes" id="UP000002949"/>
    </source>
</evidence>
<gene>
    <name evidence="1" type="ORF">MEA186_19967</name>
</gene>
<sequence>MSGTAAEMAPVPKRLSIVSYAGPYPRVRISKLEFERLQEIYGVTLRTLDRRKVRAIANRFLKGKVWELVSEPRSKTRAKFEEVRQAVAPFVRFAEGGLLGNGDAANALESLLADSYESIFISIQREHVRVMPSEGHLEPSNSPVFVNLNASVLMNFAHGLVLSMDRVGSAIKQDQEVGFAPGSAFRDFLWQLRDWAKSAGHPISPFKQATIDDAIDAPEKMASPFSEFIYALNLCFRSVKAPIAIQSADDPEKLSLQEKVESPTALAERLKAVAAEANSWAAQGG</sequence>
<reference evidence="1 2" key="1">
    <citation type="journal article" date="2012" name="J. Bacteriol.">
        <title>Draft Genome Sequence of Plant Growth-Promoting Rhizobium Mesorhizobium amorphae, Isolated from Zinc-Lead Mine Tailings.</title>
        <authorList>
            <person name="Hao X."/>
            <person name="Lin Y."/>
            <person name="Johnstone L."/>
            <person name="Baltrus D.A."/>
            <person name="Miller S.J."/>
            <person name="Wei G."/>
            <person name="Rensing C."/>
        </authorList>
    </citation>
    <scope>NUCLEOTIDE SEQUENCE [LARGE SCALE GENOMIC DNA]</scope>
    <source>
        <strain evidence="1 2">CCNWGS0123</strain>
    </source>
</reference>
<dbReference type="PATRIC" id="fig|1082933.3.peg.3902"/>
<evidence type="ECO:0000313" key="1">
    <source>
        <dbReference type="EMBL" id="EHH10256.1"/>
    </source>
</evidence>
<name>G6YDF6_9HYPH</name>
<keyword evidence="2" id="KW-1185">Reference proteome</keyword>
<protein>
    <submittedName>
        <fullName evidence="1">Uncharacterized protein</fullName>
    </submittedName>
</protein>
<proteinExistence type="predicted"/>